<keyword evidence="1" id="KW-0472">Membrane</keyword>
<feature type="transmembrane region" description="Helical" evidence="1">
    <location>
        <begin position="195"/>
        <end position="212"/>
    </location>
</feature>
<dbReference type="Proteomes" id="UP000008138">
    <property type="component" value="Chromosome"/>
</dbReference>
<feature type="transmembrane region" description="Helical" evidence="1">
    <location>
        <begin position="169"/>
        <end position="189"/>
    </location>
</feature>
<dbReference type="AlphaFoldDB" id="F2L469"/>
<dbReference type="GeneID" id="10360174"/>
<protein>
    <recommendedName>
        <fullName evidence="4">Type II secretion system protein</fullName>
    </recommendedName>
</protein>
<keyword evidence="1" id="KW-1133">Transmembrane helix</keyword>
<feature type="transmembrane region" description="Helical" evidence="1">
    <location>
        <begin position="108"/>
        <end position="132"/>
    </location>
</feature>
<dbReference type="KEGG" id="tuz:TUZN_0633"/>
<dbReference type="EMBL" id="CP002590">
    <property type="protein sequence ID" value="AEA12125.1"/>
    <property type="molecule type" value="Genomic_DNA"/>
</dbReference>
<evidence type="ECO:0000313" key="2">
    <source>
        <dbReference type="EMBL" id="AEA12125.1"/>
    </source>
</evidence>
<feature type="transmembrane region" description="Helical" evidence="1">
    <location>
        <begin position="383"/>
        <end position="406"/>
    </location>
</feature>
<dbReference type="RefSeq" id="WP_013679461.1">
    <property type="nucleotide sequence ID" value="NC_015315.1"/>
</dbReference>
<reference key="2">
    <citation type="submission" date="2011-03" db="EMBL/GenBank/DDBJ databases">
        <title>Complete genome sequence of the thermoacidophilic crenarchaeon Thermoproteus uzoniensis 768-20.</title>
        <authorList>
            <person name="Mardanov A.V."/>
            <person name="Gumerov V.M."/>
            <person name="Beletsky A.V."/>
            <person name="Prokofeva M.I."/>
            <person name="Bonch-Osmolovskaya E.A."/>
            <person name="Ravin N.V."/>
            <person name="Skryabin K.G."/>
        </authorList>
    </citation>
    <scope>NUCLEOTIDE SEQUENCE</scope>
    <source>
        <strain>768-20</strain>
    </source>
</reference>
<gene>
    <name evidence="2" type="ordered locus">TUZN_0633</name>
</gene>
<reference evidence="2 3" key="1">
    <citation type="journal article" date="2011" name="J. Bacteriol.">
        <title>Complete genome sequence of the thermoacidophilic crenarchaeon Thermoproteus uzoniensis 768-20.</title>
        <authorList>
            <person name="Mardanov A.V."/>
            <person name="Gumerov V.M."/>
            <person name="Beletsky A.V."/>
            <person name="Prokofeva M.I."/>
            <person name="Bonch-Osmolovskaya E.A."/>
            <person name="Ravin N.V."/>
            <person name="Skryabin K.G."/>
        </authorList>
    </citation>
    <scope>NUCLEOTIDE SEQUENCE [LARGE SCALE GENOMIC DNA]</scope>
    <source>
        <strain evidence="2 3">768-20</strain>
    </source>
</reference>
<evidence type="ECO:0008006" key="4">
    <source>
        <dbReference type="Google" id="ProtNLM"/>
    </source>
</evidence>
<name>F2L469_THEU7</name>
<keyword evidence="3" id="KW-1185">Reference proteome</keyword>
<evidence type="ECO:0000313" key="3">
    <source>
        <dbReference type="Proteomes" id="UP000008138"/>
    </source>
</evidence>
<dbReference type="eggNOG" id="arCOG05611">
    <property type="taxonomic scope" value="Archaea"/>
</dbReference>
<feature type="transmembrane region" description="Helical" evidence="1">
    <location>
        <begin position="138"/>
        <end position="157"/>
    </location>
</feature>
<dbReference type="HOGENOM" id="CLU_690052_0_0_2"/>
<accession>F2L469</accession>
<evidence type="ECO:0000256" key="1">
    <source>
        <dbReference type="SAM" id="Phobius"/>
    </source>
</evidence>
<proteinExistence type="predicted"/>
<organism evidence="2 3">
    <name type="scientific">Thermoproteus uzoniensis (strain 768-20)</name>
    <dbReference type="NCBI Taxonomy" id="999630"/>
    <lineage>
        <taxon>Archaea</taxon>
        <taxon>Thermoproteota</taxon>
        <taxon>Thermoprotei</taxon>
        <taxon>Thermoproteales</taxon>
        <taxon>Thermoproteaceae</taxon>
        <taxon>Thermoproteus</taxon>
    </lineage>
</organism>
<feature type="transmembrane region" description="Helical" evidence="1">
    <location>
        <begin position="357"/>
        <end position="376"/>
    </location>
</feature>
<dbReference type="STRING" id="999630.TUZN_0633"/>
<feature type="transmembrane region" description="Helical" evidence="1">
    <location>
        <begin position="310"/>
        <end position="337"/>
    </location>
</feature>
<dbReference type="OrthoDB" id="28912at2157"/>
<sequence>MNREEFYIYIAPIFATYLSHMSSVEALRRTAAEAESLDRKHSRELLLASLTPNPASLLSSDGLAVVRQYGFAVSQEEAGVPRQVLVQSFLQATKSIALGRIEAAMQHFVGLFSSLSSLMFAPLLLLFLYAYGLLPLDLFSLLGIAGVFSSMIGLLIYKSMPKDLSPTRTYGRSIFLAALAGGAAIYSSIVWSLPISLGAVAAGAVLAIWLLATKRVGWFRLAAEIPAMLRDFASRISQGIPADLALREVSATYKVAWMIAYFYEIPSLMFSLARAMFNAVSWAGPSLEAVDYVQTILSEKERGLKRVTALTAMFIAVYIAASVILVYSLAVSVTALQAVPSTGQSLMYPLPPDEVKYAAAQLLSAMVTGFVAVMLLPSKGMWTGLLAGGLAGTSFFYLTTTLWSLWA</sequence>
<keyword evidence="1" id="KW-0812">Transmembrane</keyword>